<evidence type="ECO:0008006" key="4">
    <source>
        <dbReference type="Google" id="ProtNLM"/>
    </source>
</evidence>
<keyword evidence="1" id="KW-1133">Transmembrane helix</keyword>
<feature type="transmembrane region" description="Helical" evidence="1">
    <location>
        <begin position="103"/>
        <end position="121"/>
    </location>
</feature>
<dbReference type="Proteomes" id="UP001241603">
    <property type="component" value="Unassembled WGS sequence"/>
</dbReference>
<feature type="transmembrane region" description="Helical" evidence="1">
    <location>
        <begin position="78"/>
        <end position="97"/>
    </location>
</feature>
<evidence type="ECO:0000256" key="1">
    <source>
        <dbReference type="SAM" id="Phobius"/>
    </source>
</evidence>
<proteinExistence type="predicted"/>
<keyword evidence="1" id="KW-0812">Transmembrane</keyword>
<sequence length="135" mass="14817">MASIEEAATRFLAHILERPDGPMAFRLILQPIMAAILAIRDGVRDGKTGAPSYLLAVFGAAEQRREALRNGWRSTSKIVILAAVLDTIYQLIVYQAVRPGEVMVIAIVLAIVPYTILRGPVARIVRWARAPAEKV</sequence>
<accession>A0ABU0H913</accession>
<reference evidence="2 3" key="1">
    <citation type="submission" date="2023-07" db="EMBL/GenBank/DDBJ databases">
        <title>Genomic Encyclopedia of Type Strains, Phase IV (KMG-IV): sequencing the most valuable type-strain genomes for metagenomic binning, comparative biology and taxonomic classification.</title>
        <authorList>
            <person name="Goeker M."/>
        </authorList>
    </citation>
    <scope>NUCLEOTIDE SEQUENCE [LARGE SCALE GENOMIC DNA]</scope>
    <source>
        <strain evidence="2 3">B6-8</strain>
    </source>
</reference>
<gene>
    <name evidence="2" type="ORF">QO014_003199</name>
</gene>
<organism evidence="2 3">
    <name type="scientific">Kaistia dalseonensis</name>
    <dbReference type="NCBI Taxonomy" id="410840"/>
    <lineage>
        <taxon>Bacteria</taxon>
        <taxon>Pseudomonadati</taxon>
        <taxon>Pseudomonadota</taxon>
        <taxon>Alphaproteobacteria</taxon>
        <taxon>Hyphomicrobiales</taxon>
        <taxon>Kaistiaceae</taxon>
        <taxon>Kaistia</taxon>
    </lineage>
</organism>
<dbReference type="RefSeq" id="WP_266349693.1">
    <property type="nucleotide sequence ID" value="NZ_JAPKNG010000004.1"/>
</dbReference>
<evidence type="ECO:0000313" key="3">
    <source>
        <dbReference type="Proteomes" id="UP001241603"/>
    </source>
</evidence>
<name>A0ABU0H913_9HYPH</name>
<evidence type="ECO:0000313" key="2">
    <source>
        <dbReference type="EMBL" id="MDQ0438804.1"/>
    </source>
</evidence>
<protein>
    <recommendedName>
        <fullName evidence="4">Rod shape-determining protein MreD</fullName>
    </recommendedName>
</protein>
<keyword evidence="3" id="KW-1185">Reference proteome</keyword>
<keyword evidence="1" id="KW-0472">Membrane</keyword>
<comment type="caution">
    <text evidence="2">The sequence shown here is derived from an EMBL/GenBank/DDBJ whole genome shotgun (WGS) entry which is preliminary data.</text>
</comment>
<dbReference type="EMBL" id="JAUSVO010000004">
    <property type="protein sequence ID" value="MDQ0438804.1"/>
    <property type="molecule type" value="Genomic_DNA"/>
</dbReference>